<name>A0A556QMY8_9BACT</name>
<feature type="domain" description="Porphobilinogen deaminase N-terminal" evidence="10">
    <location>
        <begin position="8"/>
        <end position="210"/>
    </location>
</feature>
<comment type="catalytic activity">
    <reaction evidence="8">
        <text>4 porphobilinogen + H2O = hydroxymethylbilane + 4 NH4(+)</text>
        <dbReference type="Rhea" id="RHEA:13185"/>
        <dbReference type="ChEBI" id="CHEBI:15377"/>
        <dbReference type="ChEBI" id="CHEBI:28938"/>
        <dbReference type="ChEBI" id="CHEBI:57845"/>
        <dbReference type="ChEBI" id="CHEBI:58126"/>
        <dbReference type="EC" id="2.5.1.61"/>
    </reaction>
</comment>
<dbReference type="SUPFAM" id="SSF53850">
    <property type="entry name" value="Periplasmic binding protein-like II"/>
    <property type="match status" value="1"/>
</dbReference>
<evidence type="ECO:0000256" key="5">
    <source>
        <dbReference type="ARBA" id="ARBA00012655"/>
    </source>
</evidence>
<dbReference type="Pfam" id="PF01379">
    <property type="entry name" value="Porphobil_deam"/>
    <property type="match status" value="1"/>
</dbReference>
<dbReference type="OrthoDB" id="9810298at2"/>
<dbReference type="Proteomes" id="UP000315648">
    <property type="component" value="Unassembled WGS sequence"/>
</dbReference>
<dbReference type="EC" id="2.5.1.61" evidence="5 9"/>
<evidence type="ECO:0000259" key="10">
    <source>
        <dbReference type="Pfam" id="PF01379"/>
    </source>
</evidence>
<dbReference type="InterPro" id="IPR022419">
    <property type="entry name" value="Porphobilin_deaminase_cofac_BS"/>
</dbReference>
<proteinExistence type="inferred from homology"/>
<dbReference type="InterPro" id="IPR036803">
    <property type="entry name" value="Porphobilinogen_deaminase_C_sf"/>
</dbReference>
<reference evidence="11 12" key="1">
    <citation type="submission" date="2019-07" db="EMBL/GenBank/DDBJ databases">
        <title>Description of 53C-WASEF.</title>
        <authorList>
            <person name="Pitt A."/>
            <person name="Hahn M.W."/>
        </authorList>
    </citation>
    <scope>NUCLEOTIDE SEQUENCE [LARGE SCALE GENOMIC DNA]</scope>
    <source>
        <strain evidence="11 12">53C-WASEF</strain>
    </source>
</reference>
<evidence type="ECO:0000256" key="9">
    <source>
        <dbReference type="NCBIfam" id="TIGR00212"/>
    </source>
</evidence>
<keyword evidence="6 11" id="KW-0808">Transferase</keyword>
<dbReference type="NCBIfam" id="TIGR00212">
    <property type="entry name" value="hemC"/>
    <property type="match status" value="1"/>
</dbReference>
<dbReference type="InterPro" id="IPR022417">
    <property type="entry name" value="Porphobilin_deaminase_N"/>
</dbReference>
<keyword evidence="7" id="KW-0627">Porphyrin biosynthesis</keyword>
<dbReference type="PANTHER" id="PTHR11557">
    <property type="entry name" value="PORPHOBILINOGEN DEAMINASE"/>
    <property type="match status" value="1"/>
</dbReference>
<evidence type="ECO:0000313" key="11">
    <source>
        <dbReference type="EMBL" id="TSJ78011.1"/>
    </source>
</evidence>
<comment type="function">
    <text evidence="2">Tetrapolymerization of the monopyrrole PBG into the hydroxymethylbilane pre-uroporphyrinogen in several discrete steps.</text>
</comment>
<dbReference type="PROSITE" id="PS00533">
    <property type="entry name" value="PORPHOBILINOGEN_DEAM"/>
    <property type="match status" value="1"/>
</dbReference>
<evidence type="ECO:0000256" key="8">
    <source>
        <dbReference type="ARBA" id="ARBA00048169"/>
    </source>
</evidence>
<evidence type="ECO:0000256" key="2">
    <source>
        <dbReference type="ARBA" id="ARBA00002869"/>
    </source>
</evidence>
<evidence type="ECO:0000256" key="7">
    <source>
        <dbReference type="ARBA" id="ARBA00023244"/>
    </source>
</evidence>
<sequence length="289" mass="31280">MSAPLTKLRLATRKSPLALAQSEQVAAHLRATLGVEVELLKIVTTGDQRIEWSLEKQGGKGLFTKELEDALLRGDADLAVHSCKDLPGEMPAGLSVAGYLPREDPRDMLVVREGLESPATIATSSPRRRLQLAMLFPDAQFTEIRGNVDTRLRKIGQDHVADATVLACAGLRRLGIGGWQGVEFHALGFEHMVPAVGQAAIAIQTRAADAARFAAVLDKRTSRFVTLERAFQAALGGGCQTAFAAHATSDTLWFYHHEIGLRSLPLSDAEIDAPVETARTLLTHFGFKL</sequence>
<comment type="pathway">
    <text evidence="3">Porphyrin-containing compound metabolism; protoporphyrin-IX biosynthesis; coproporphyrinogen-III from 5-aminolevulinate: step 2/4.</text>
</comment>
<comment type="caution">
    <text evidence="11">The sequence shown here is derived from an EMBL/GenBank/DDBJ whole genome shotgun (WGS) entry which is preliminary data.</text>
</comment>
<dbReference type="PANTHER" id="PTHR11557:SF0">
    <property type="entry name" value="PORPHOBILINOGEN DEAMINASE"/>
    <property type="match status" value="1"/>
</dbReference>
<dbReference type="Gene3D" id="3.40.190.10">
    <property type="entry name" value="Periplasmic binding protein-like II"/>
    <property type="match status" value="2"/>
</dbReference>
<keyword evidence="12" id="KW-1185">Reference proteome</keyword>
<evidence type="ECO:0000256" key="6">
    <source>
        <dbReference type="ARBA" id="ARBA00022679"/>
    </source>
</evidence>
<dbReference type="Gene3D" id="3.30.160.40">
    <property type="entry name" value="Porphobilinogen deaminase, C-terminal domain"/>
    <property type="match status" value="1"/>
</dbReference>
<organism evidence="11 12">
    <name type="scientific">Rariglobus hedericola</name>
    <dbReference type="NCBI Taxonomy" id="2597822"/>
    <lineage>
        <taxon>Bacteria</taxon>
        <taxon>Pseudomonadati</taxon>
        <taxon>Verrucomicrobiota</taxon>
        <taxon>Opitutia</taxon>
        <taxon>Opitutales</taxon>
        <taxon>Opitutaceae</taxon>
        <taxon>Rariglobus</taxon>
    </lineage>
</organism>
<dbReference type="SUPFAM" id="SSF54782">
    <property type="entry name" value="Porphobilinogen deaminase (hydroxymethylbilane synthase), C-terminal domain"/>
    <property type="match status" value="1"/>
</dbReference>
<dbReference type="GO" id="GO:0006783">
    <property type="term" value="P:heme biosynthetic process"/>
    <property type="evidence" value="ECO:0007669"/>
    <property type="project" value="TreeGrafter"/>
</dbReference>
<dbReference type="AlphaFoldDB" id="A0A556QMY8"/>
<dbReference type="EMBL" id="VMBG01000001">
    <property type="protein sequence ID" value="TSJ78011.1"/>
    <property type="molecule type" value="Genomic_DNA"/>
</dbReference>
<dbReference type="PIRSF" id="PIRSF001438">
    <property type="entry name" value="4pyrrol_synth_OHMeBilane_synth"/>
    <property type="match status" value="1"/>
</dbReference>
<comment type="cofactor">
    <cofactor evidence="1">
        <name>dipyrromethane</name>
        <dbReference type="ChEBI" id="CHEBI:60342"/>
    </cofactor>
</comment>
<accession>A0A556QMY8</accession>
<protein>
    <recommendedName>
        <fullName evidence="5 9">Hydroxymethylbilane synthase</fullName>
        <ecNumber evidence="5 9">2.5.1.61</ecNumber>
    </recommendedName>
</protein>
<dbReference type="GO" id="GO:0005737">
    <property type="term" value="C:cytoplasm"/>
    <property type="evidence" value="ECO:0007669"/>
    <property type="project" value="UniProtKB-UniRule"/>
</dbReference>
<dbReference type="GO" id="GO:0004418">
    <property type="term" value="F:hydroxymethylbilane synthase activity"/>
    <property type="evidence" value="ECO:0007669"/>
    <property type="project" value="UniProtKB-UniRule"/>
</dbReference>
<dbReference type="InterPro" id="IPR000860">
    <property type="entry name" value="HemC"/>
</dbReference>
<evidence type="ECO:0000256" key="1">
    <source>
        <dbReference type="ARBA" id="ARBA00001916"/>
    </source>
</evidence>
<evidence type="ECO:0000256" key="3">
    <source>
        <dbReference type="ARBA" id="ARBA00004735"/>
    </source>
</evidence>
<evidence type="ECO:0000256" key="4">
    <source>
        <dbReference type="ARBA" id="ARBA00005638"/>
    </source>
</evidence>
<comment type="similarity">
    <text evidence="4">Belongs to the HMBS family.</text>
</comment>
<dbReference type="PRINTS" id="PR00151">
    <property type="entry name" value="PORPHBDMNASE"/>
</dbReference>
<dbReference type="RefSeq" id="WP_144228352.1">
    <property type="nucleotide sequence ID" value="NZ_CBCRVV010000001.1"/>
</dbReference>
<gene>
    <name evidence="11" type="primary">hemC</name>
    <name evidence="11" type="ORF">FPL22_01495</name>
</gene>
<evidence type="ECO:0000313" key="12">
    <source>
        <dbReference type="Proteomes" id="UP000315648"/>
    </source>
</evidence>